<reference evidence="3" key="1">
    <citation type="submission" date="2025-08" db="UniProtKB">
        <authorList>
            <consortium name="RefSeq"/>
        </authorList>
    </citation>
    <scope>IDENTIFICATION</scope>
    <source>
        <tissue evidence="3">Kidney</tissue>
    </source>
</reference>
<protein>
    <submittedName>
        <fullName evidence="3">Transmembrane protein 202-like</fullName>
    </submittedName>
</protein>
<feature type="transmembrane region" description="Helical" evidence="1">
    <location>
        <begin position="48"/>
        <end position="70"/>
    </location>
</feature>
<feature type="transmembrane region" description="Helical" evidence="1">
    <location>
        <begin position="82"/>
        <end position="107"/>
    </location>
</feature>
<keyword evidence="1" id="KW-0472">Membrane</keyword>
<sequence>MHEYDQNAYLLDLAWAFLVISSITCFCLFVGLISTIFFTSSNLPMLDFFLFICSIMSGTSIVLAVLFYLLQANKYMQEGMTYTLGISFYLAWTGVFLFLITGFFSYLNYINFWSILAIQAVWT</sequence>
<name>A0A1S3G315_DIPOR</name>
<evidence type="ECO:0000313" key="2">
    <source>
        <dbReference type="Proteomes" id="UP000081671"/>
    </source>
</evidence>
<keyword evidence="2" id="KW-1185">Reference proteome</keyword>
<dbReference type="AlphaFoldDB" id="A0A1S3G315"/>
<dbReference type="KEGG" id="dord:105994301"/>
<evidence type="ECO:0000256" key="1">
    <source>
        <dbReference type="SAM" id="Phobius"/>
    </source>
</evidence>
<keyword evidence="1" id="KW-0812">Transmembrane</keyword>
<dbReference type="GeneID" id="105994301"/>
<dbReference type="RefSeq" id="XP_012883203.1">
    <property type="nucleotide sequence ID" value="XM_013027749.1"/>
</dbReference>
<keyword evidence="1" id="KW-1133">Transmembrane helix</keyword>
<dbReference type="Proteomes" id="UP000081671">
    <property type="component" value="Unplaced"/>
</dbReference>
<feature type="transmembrane region" description="Helical" evidence="1">
    <location>
        <begin position="12"/>
        <end position="36"/>
    </location>
</feature>
<dbReference type="Gene3D" id="1.20.140.150">
    <property type="match status" value="1"/>
</dbReference>
<gene>
    <name evidence="3" type="primary">LOC105994301</name>
</gene>
<proteinExistence type="predicted"/>
<dbReference type="InParanoid" id="A0A1S3G315"/>
<accession>A0A1S3G315</accession>
<organism evidence="2 3">
    <name type="scientific">Dipodomys ordii</name>
    <name type="common">Ord's kangaroo rat</name>
    <dbReference type="NCBI Taxonomy" id="10020"/>
    <lineage>
        <taxon>Eukaryota</taxon>
        <taxon>Metazoa</taxon>
        <taxon>Chordata</taxon>
        <taxon>Craniata</taxon>
        <taxon>Vertebrata</taxon>
        <taxon>Euteleostomi</taxon>
        <taxon>Mammalia</taxon>
        <taxon>Eutheria</taxon>
        <taxon>Euarchontoglires</taxon>
        <taxon>Glires</taxon>
        <taxon>Rodentia</taxon>
        <taxon>Castorimorpha</taxon>
        <taxon>Heteromyidae</taxon>
        <taxon>Dipodomyinae</taxon>
        <taxon>Dipodomys</taxon>
    </lineage>
</organism>
<evidence type="ECO:0000313" key="3">
    <source>
        <dbReference type="RefSeq" id="XP_012883203.1"/>
    </source>
</evidence>
<dbReference type="OrthoDB" id="9628566at2759"/>